<name>A0A0D0CK84_9AGAR</name>
<reference evidence="1 2" key="1">
    <citation type="submission" date="2014-04" db="EMBL/GenBank/DDBJ databases">
        <title>Evolutionary Origins and Diversification of the Mycorrhizal Mutualists.</title>
        <authorList>
            <consortium name="DOE Joint Genome Institute"/>
            <consortium name="Mycorrhizal Genomics Consortium"/>
            <person name="Kohler A."/>
            <person name="Kuo A."/>
            <person name="Nagy L.G."/>
            <person name="Floudas D."/>
            <person name="Copeland A."/>
            <person name="Barry K.W."/>
            <person name="Cichocki N."/>
            <person name="Veneault-Fourrey C."/>
            <person name="LaButti K."/>
            <person name="Lindquist E.A."/>
            <person name="Lipzen A."/>
            <person name="Lundell T."/>
            <person name="Morin E."/>
            <person name="Murat C."/>
            <person name="Riley R."/>
            <person name="Ohm R."/>
            <person name="Sun H."/>
            <person name="Tunlid A."/>
            <person name="Henrissat B."/>
            <person name="Grigoriev I.V."/>
            <person name="Hibbett D.S."/>
            <person name="Martin F."/>
        </authorList>
    </citation>
    <scope>NUCLEOTIDE SEQUENCE [LARGE SCALE GENOMIC DNA]</scope>
    <source>
        <strain evidence="1 2">FD-317 M1</strain>
    </source>
</reference>
<proteinExistence type="predicted"/>
<sequence>MEFVQRSSFPLTTLHLDSVGIADSDLVDLLRQVSTLENLAIIDTTTEYKYSPITEQFIESLNASRKSSLRPETKPLVPHLRSLTLVTSAEAFQDQLVMKMVDSRWIKPTSRRRSTRKSPAVPCLRQFTMRFCNREGSEMEKIERQGMRAVILWKQ</sequence>
<dbReference type="AlphaFoldDB" id="A0A0D0CK84"/>
<protein>
    <submittedName>
        <fullName evidence="1">Uncharacterized protein</fullName>
    </submittedName>
</protein>
<evidence type="ECO:0000313" key="2">
    <source>
        <dbReference type="Proteomes" id="UP000053593"/>
    </source>
</evidence>
<gene>
    <name evidence="1" type="ORF">GYMLUDRAFT_40999</name>
</gene>
<dbReference type="HOGENOM" id="CLU_1695667_0_0_1"/>
<dbReference type="OrthoDB" id="3009027at2759"/>
<accession>A0A0D0CK84</accession>
<evidence type="ECO:0000313" key="1">
    <source>
        <dbReference type="EMBL" id="KIK63294.1"/>
    </source>
</evidence>
<keyword evidence="2" id="KW-1185">Reference proteome</keyword>
<organism evidence="1 2">
    <name type="scientific">Collybiopsis luxurians FD-317 M1</name>
    <dbReference type="NCBI Taxonomy" id="944289"/>
    <lineage>
        <taxon>Eukaryota</taxon>
        <taxon>Fungi</taxon>
        <taxon>Dikarya</taxon>
        <taxon>Basidiomycota</taxon>
        <taxon>Agaricomycotina</taxon>
        <taxon>Agaricomycetes</taxon>
        <taxon>Agaricomycetidae</taxon>
        <taxon>Agaricales</taxon>
        <taxon>Marasmiineae</taxon>
        <taxon>Omphalotaceae</taxon>
        <taxon>Collybiopsis</taxon>
        <taxon>Collybiopsis luxurians</taxon>
    </lineage>
</organism>
<dbReference type="Proteomes" id="UP000053593">
    <property type="component" value="Unassembled WGS sequence"/>
</dbReference>
<dbReference type="EMBL" id="KN834764">
    <property type="protein sequence ID" value="KIK63294.1"/>
    <property type="molecule type" value="Genomic_DNA"/>
</dbReference>